<organism evidence="4 5">
    <name type="scientific">Chlamydia ibidis 10-1398/6</name>
    <dbReference type="NCBI Taxonomy" id="1046581"/>
    <lineage>
        <taxon>Bacteria</taxon>
        <taxon>Pseudomonadati</taxon>
        <taxon>Chlamydiota</taxon>
        <taxon>Chlamydiia</taxon>
        <taxon>Chlamydiales</taxon>
        <taxon>Chlamydiaceae</taxon>
        <taxon>Chlamydia/Chlamydophila group</taxon>
        <taxon>Chlamydia</taxon>
    </lineage>
</organism>
<dbReference type="InterPro" id="IPR011659">
    <property type="entry name" value="WD40"/>
</dbReference>
<gene>
    <name evidence="4" type="ORF">H359_0045</name>
</gene>
<dbReference type="NCBIfam" id="NF002183">
    <property type="entry name" value="PRK01029.1"/>
    <property type="match status" value="1"/>
</dbReference>
<proteinExistence type="inferred from homology"/>
<name>A0ABN0N0K7_9CHLA</name>
<accession>A0ABN0N0K7</accession>
<dbReference type="InterPro" id="IPR011042">
    <property type="entry name" value="6-blade_b-propeller_TolB-like"/>
</dbReference>
<dbReference type="Proteomes" id="UP000016064">
    <property type="component" value="Unassembled WGS sequence"/>
</dbReference>
<dbReference type="PANTHER" id="PTHR36842:SF1">
    <property type="entry name" value="PROTEIN TOLB"/>
    <property type="match status" value="1"/>
</dbReference>
<protein>
    <recommendedName>
        <fullName evidence="3">Protein TolB homolog</fullName>
    </recommendedName>
</protein>
<evidence type="ECO:0000256" key="3">
    <source>
        <dbReference type="ARBA" id="ARBA00018228"/>
    </source>
</evidence>
<dbReference type="SUPFAM" id="SSF69304">
    <property type="entry name" value="Tricorn protease N-terminal domain"/>
    <property type="match status" value="1"/>
</dbReference>
<sequence>MLLRIFVSTFLLFSMVVSYAKDLEVVVRAENTLLPVHVVFKHLAGDAKQEAYARSICTVFLRDLALGDRLEPFLVDANVASGERIVTIYCRYPELTFFVSKDNQEPRRLASVILTEDLGENRQSIHQIADQIHLAFTHVLGISSGKIIFSLSKDCSGQELKQGELWSVDYDGKNLHPLTKENTLSITPKWLGVGSDHSYIYVSYRSGIPKIFLGSLQNAQGRKILSLKGNQFMPAFSPRKKLLAFISDAYGNPDLFLQSFSLVSGAKGEPRRILDETFGTQGNPTFSPDGSRIVFVSNKDGVPRLYIMQVDPQIQAPRLLTKKYRNSSCPAWSPDGKKIAFCSVIKGVRQICCYDISTGKDYQLTTTPGDKESPSWAADSSHLVFSSGGAGLSDLYLLSLITQKTRKIAIGSGEKRFPSWGAFLPQPMKGIS</sequence>
<evidence type="ECO:0000313" key="5">
    <source>
        <dbReference type="Proteomes" id="UP000016064"/>
    </source>
</evidence>
<dbReference type="EMBL" id="APJW01000001">
    <property type="protein sequence ID" value="EQM63037.1"/>
    <property type="molecule type" value="Genomic_DNA"/>
</dbReference>
<comment type="caution">
    <text evidence="4">The sequence shown here is derived from an EMBL/GenBank/DDBJ whole genome shotgun (WGS) entry which is preliminary data.</text>
</comment>
<evidence type="ECO:0000313" key="4">
    <source>
        <dbReference type="EMBL" id="EQM63037.1"/>
    </source>
</evidence>
<evidence type="ECO:0000256" key="1">
    <source>
        <dbReference type="ARBA" id="ARBA00004418"/>
    </source>
</evidence>
<evidence type="ECO:0000256" key="2">
    <source>
        <dbReference type="ARBA" id="ARBA00009820"/>
    </source>
</evidence>
<reference evidence="4 5" key="1">
    <citation type="submission" date="2013-07" db="EMBL/GenBank/DDBJ databases">
        <title>Isolation of a new Chlamydia species from the feral Sacred Ibis (Threskiornis aethiopicus): Chlamydia ibidis.</title>
        <authorList>
            <person name="Vorimore F."/>
            <person name="Hsia R.-C."/>
            <person name="Huot-Creasy H."/>
            <person name="Bastian S."/>
            <person name="Deruyter L."/>
            <person name="Passet A."/>
            <person name="Sachse K."/>
            <person name="Bavoil P."/>
            <person name="Myers G."/>
            <person name="Laroucau K."/>
        </authorList>
    </citation>
    <scope>NUCLEOTIDE SEQUENCE [LARGE SCALE GENOMIC DNA]</scope>
    <source>
        <strain evidence="4 5">10-1398/6</strain>
    </source>
</reference>
<dbReference type="Pfam" id="PF07676">
    <property type="entry name" value="PD40"/>
    <property type="match status" value="4"/>
</dbReference>
<dbReference type="RefSeq" id="WP_020370700.1">
    <property type="nucleotide sequence ID" value="NZ_APJW01000001.1"/>
</dbReference>
<dbReference type="Gene3D" id="2.120.10.30">
    <property type="entry name" value="TolB, C-terminal domain"/>
    <property type="match status" value="1"/>
</dbReference>
<dbReference type="PANTHER" id="PTHR36842">
    <property type="entry name" value="PROTEIN TOLB HOMOLOG"/>
    <property type="match status" value="1"/>
</dbReference>
<comment type="subcellular location">
    <subcellularLocation>
        <location evidence="1">Periplasm</location>
    </subcellularLocation>
</comment>
<keyword evidence="5" id="KW-1185">Reference proteome</keyword>
<comment type="similarity">
    <text evidence="2">Belongs to the TolB family.</text>
</comment>